<dbReference type="EMBL" id="MFKT01000029">
    <property type="protein sequence ID" value="OGG52434.1"/>
    <property type="molecule type" value="Genomic_DNA"/>
</dbReference>
<feature type="region of interest" description="Disordered" evidence="5">
    <location>
        <begin position="14"/>
        <end position="55"/>
    </location>
</feature>
<dbReference type="Pfam" id="PF01258">
    <property type="entry name" value="zf-dskA_traR"/>
    <property type="match status" value="1"/>
</dbReference>
<keyword evidence="1" id="KW-0479">Metal-binding</keyword>
<dbReference type="InterPro" id="IPR000962">
    <property type="entry name" value="Znf_DskA_TraR"/>
</dbReference>
<dbReference type="Gene3D" id="1.20.120.910">
    <property type="entry name" value="DksA, coiled-coil domain"/>
    <property type="match status" value="1"/>
</dbReference>
<dbReference type="PROSITE" id="PS51128">
    <property type="entry name" value="ZF_DKSA_2"/>
    <property type="match status" value="1"/>
</dbReference>
<evidence type="ECO:0000256" key="2">
    <source>
        <dbReference type="ARBA" id="ARBA00022771"/>
    </source>
</evidence>
<keyword evidence="2" id="KW-0863">Zinc-finger</keyword>
<dbReference type="Proteomes" id="UP000176863">
    <property type="component" value="Unassembled WGS sequence"/>
</dbReference>
<evidence type="ECO:0000313" key="8">
    <source>
        <dbReference type="Proteomes" id="UP000176863"/>
    </source>
</evidence>
<dbReference type="PANTHER" id="PTHR33823">
    <property type="entry name" value="RNA POLYMERASE-BINDING TRANSCRIPTION FACTOR DKSA-RELATED"/>
    <property type="match status" value="1"/>
</dbReference>
<evidence type="ECO:0000256" key="4">
    <source>
        <dbReference type="PROSITE-ProRule" id="PRU00510"/>
    </source>
</evidence>
<evidence type="ECO:0000256" key="1">
    <source>
        <dbReference type="ARBA" id="ARBA00022723"/>
    </source>
</evidence>
<evidence type="ECO:0000256" key="3">
    <source>
        <dbReference type="ARBA" id="ARBA00022833"/>
    </source>
</evidence>
<evidence type="ECO:0000313" key="7">
    <source>
        <dbReference type="EMBL" id="OGG52434.1"/>
    </source>
</evidence>
<keyword evidence="3" id="KW-0862">Zinc</keyword>
<dbReference type="SUPFAM" id="SSF109635">
    <property type="entry name" value="DnaK suppressor protein DksA, alpha-hairpin domain"/>
    <property type="match status" value="1"/>
</dbReference>
<gene>
    <name evidence="7" type="ORF">A2851_05320</name>
</gene>
<accession>A0A1F6CTF0</accession>
<name>A0A1F6CTF0_9BACT</name>
<evidence type="ECO:0000259" key="6">
    <source>
        <dbReference type="Pfam" id="PF01258"/>
    </source>
</evidence>
<dbReference type="InterPro" id="IPR037187">
    <property type="entry name" value="DnaK_N"/>
</dbReference>
<dbReference type="STRING" id="1798480.A2851_05320"/>
<feature type="zinc finger region" description="dksA C4-type" evidence="4">
    <location>
        <begin position="95"/>
        <end position="119"/>
    </location>
</feature>
<sequence length="121" mass="13385">MNIDESQLEELRDALEVERNTLEEELGGHGRVQSTTGDWQGNSSGLEGTEADPTDAADQIEELVTNVPLVEELERQHRDVVDALKKMDTDTYGICEVGKEQIPIERLEANPAARTCIAHAQ</sequence>
<feature type="compositionally biased region" description="Polar residues" evidence="5">
    <location>
        <begin position="32"/>
        <end position="46"/>
    </location>
</feature>
<comment type="caution">
    <text evidence="7">The sequence shown here is derived from an EMBL/GenBank/DDBJ whole genome shotgun (WGS) entry which is preliminary data.</text>
</comment>
<feature type="domain" description="Zinc finger DksA/TraR C4-type" evidence="6">
    <location>
        <begin position="91"/>
        <end position="118"/>
    </location>
</feature>
<dbReference type="PANTHER" id="PTHR33823:SF4">
    <property type="entry name" value="GENERAL STRESS PROTEIN 16O"/>
    <property type="match status" value="1"/>
</dbReference>
<organism evidence="7 8">
    <name type="scientific">Candidatus Kaiserbacteria bacterium RIFCSPHIGHO2_01_FULL_53_29</name>
    <dbReference type="NCBI Taxonomy" id="1798480"/>
    <lineage>
        <taxon>Bacteria</taxon>
        <taxon>Candidatus Kaiseribacteriota</taxon>
    </lineage>
</organism>
<dbReference type="AlphaFoldDB" id="A0A1F6CTF0"/>
<evidence type="ECO:0000256" key="5">
    <source>
        <dbReference type="SAM" id="MobiDB-lite"/>
    </source>
</evidence>
<protein>
    <recommendedName>
        <fullName evidence="6">Zinc finger DksA/TraR C4-type domain-containing protein</fullName>
    </recommendedName>
</protein>
<proteinExistence type="predicted"/>
<reference evidence="7 8" key="1">
    <citation type="journal article" date="2016" name="Nat. Commun.">
        <title>Thousands of microbial genomes shed light on interconnected biogeochemical processes in an aquifer system.</title>
        <authorList>
            <person name="Anantharaman K."/>
            <person name="Brown C.T."/>
            <person name="Hug L.A."/>
            <person name="Sharon I."/>
            <person name="Castelle C.J."/>
            <person name="Probst A.J."/>
            <person name="Thomas B.C."/>
            <person name="Singh A."/>
            <person name="Wilkins M.J."/>
            <person name="Karaoz U."/>
            <person name="Brodie E.L."/>
            <person name="Williams K.H."/>
            <person name="Hubbard S.S."/>
            <person name="Banfield J.F."/>
        </authorList>
    </citation>
    <scope>NUCLEOTIDE SEQUENCE [LARGE SCALE GENOMIC DNA]</scope>
</reference>
<dbReference type="GO" id="GO:0008270">
    <property type="term" value="F:zinc ion binding"/>
    <property type="evidence" value="ECO:0007669"/>
    <property type="project" value="UniProtKB-KW"/>
</dbReference>
<feature type="compositionally biased region" description="Basic and acidic residues" evidence="5">
    <location>
        <begin position="14"/>
        <end position="28"/>
    </location>
</feature>